<keyword evidence="2" id="KW-1185">Reference proteome</keyword>
<dbReference type="Proteomes" id="UP000184088">
    <property type="component" value="Unassembled WGS sequence"/>
</dbReference>
<dbReference type="GO" id="GO:0000155">
    <property type="term" value="F:phosphorelay sensor kinase activity"/>
    <property type="evidence" value="ECO:0007669"/>
    <property type="project" value="TreeGrafter"/>
</dbReference>
<evidence type="ECO:0000313" key="2">
    <source>
        <dbReference type="Proteomes" id="UP000184088"/>
    </source>
</evidence>
<dbReference type="EMBL" id="FQVH01000004">
    <property type="protein sequence ID" value="SHE70693.1"/>
    <property type="molecule type" value="Genomic_DNA"/>
</dbReference>
<protein>
    <submittedName>
        <fullName evidence="1">Universal stress protein family protein</fullName>
    </submittedName>
</protein>
<dbReference type="PANTHER" id="PTHR45569:SF1">
    <property type="entry name" value="SENSOR PROTEIN KDPD"/>
    <property type="match status" value="1"/>
</dbReference>
<accession>A0A1M4VPC1</accession>
<dbReference type="RefSeq" id="WP_073341770.1">
    <property type="nucleotide sequence ID" value="NZ_FQVH01000004.1"/>
</dbReference>
<proteinExistence type="predicted"/>
<gene>
    <name evidence="1" type="ORF">SAMN02746089_00679</name>
</gene>
<evidence type="ECO:0000313" key="1">
    <source>
        <dbReference type="EMBL" id="SHE70693.1"/>
    </source>
</evidence>
<dbReference type="STRING" id="1121256.SAMN02746089_00679"/>
<organism evidence="1 2">
    <name type="scientific">Caldanaerobius fijiensis DSM 17918</name>
    <dbReference type="NCBI Taxonomy" id="1121256"/>
    <lineage>
        <taxon>Bacteria</taxon>
        <taxon>Bacillati</taxon>
        <taxon>Bacillota</taxon>
        <taxon>Clostridia</taxon>
        <taxon>Thermoanaerobacterales</taxon>
        <taxon>Thermoanaerobacteraceae</taxon>
        <taxon>Caldanaerobius</taxon>
    </lineage>
</organism>
<dbReference type="SUPFAM" id="SSF52402">
    <property type="entry name" value="Adenine nucleotide alpha hydrolases-like"/>
    <property type="match status" value="1"/>
</dbReference>
<dbReference type="PANTHER" id="PTHR45569">
    <property type="entry name" value="SENSOR PROTEIN KDPD"/>
    <property type="match status" value="1"/>
</dbReference>
<sequence>MIKNFDPGTRSRIMVCITPQRSCIRLIERGAQRANETKGEFCVVYVNKSEDISKDIREHKILLDLFDIAQKMGGTVTILTGKKIYETLAQFAKENNITEIIVGKSLRSAFEVIRYGDVINPLKKQIEKSNIFLEVVD</sequence>
<dbReference type="OrthoDB" id="1707003at2"/>
<dbReference type="InterPro" id="IPR014729">
    <property type="entry name" value="Rossmann-like_a/b/a_fold"/>
</dbReference>
<dbReference type="Gene3D" id="3.40.50.620">
    <property type="entry name" value="HUPs"/>
    <property type="match status" value="1"/>
</dbReference>
<reference evidence="1 2" key="1">
    <citation type="submission" date="2016-11" db="EMBL/GenBank/DDBJ databases">
        <authorList>
            <person name="Jaros S."/>
            <person name="Januszkiewicz K."/>
            <person name="Wedrychowicz H."/>
        </authorList>
    </citation>
    <scope>NUCLEOTIDE SEQUENCE [LARGE SCALE GENOMIC DNA]</scope>
    <source>
        <strain evidence="1 2">DSM 17918</strain>
    </source>
</reference>
<dbReference type="AlphaFoldDB" id="A0A1M4VPC1"/>
<dbReference type="InterPro" id="IPR052023">
    <property type="entry name" value="Histidine_kinase_KdpD"/>
</dbReference>
<dbReference type="GO" id="GO:0005886">
    <property type="term" value="C:plasma membrane"/>
    <property type="evidence" value="ECO:0007669"/>
    <property type="project" value="TreeGrafter"/>
</dbReference>
<name>A0A1M4VPC1_9THEO</name>